<dbReference type="InterPro" id="IPR052166">
    <property type="entry name" value="Diverse_Acyl-CoA_DH"/>
</dbReference>
<dbReference type="InterPro" id="IPR036250">
    <property type="entry name" value="AcylCo_DH-like_C"/>
</dbReference>
<evidence type="ECO:0000256" key="9">
    <source>
        <dbReference type="ARBA" id="ARBA00069043"/>
    </source>
</evidence>
<dbReference type="InterPro" id="IPR025878">
    <property type="entry name" value="Acyl-CoA_dh-like_C_dom"/>
</dbReference>
<evidence type="ECO:0000259" key="13">
    <source>
        <dbReference type="Pfam" id="PF02771"/>
    </source>
</evidence>
<dbReference type="Proteomes" id="UP000193870">
    <property type="component" value="Unassembled WGS sequence"/>
</dbReference>
<dbReference type="FunFam" id="2.40.110.10:FF:000031">
    <property type="entry name" value="Acyl-CoA dehydrogenase, putative"/>
    <property type="match status" value="1"/>
</dbReference>
<dbReference type="PANTHER" id="PTHR42803:SF1">
    <property type="entry name" value="BROAD-SPECIFICITY LINEAR ACYL-COA DEHYDROGENASE FADE5"/>
    <property type="match status" value="1"/>
</dbReference>
<feature type="domain" description="Acyl-CoA dehydrogenase/oxidase C-terminal" evidence="11">
    <location>
        <begin position="281"/>
        <end position="444"/>
    </location>
</feature>
<dbReference type="STRING" id="315423.SAMN04488020_105192"/>
<dbReference type="RefSeq" id="WP_085854115.1">
    <property type="nucleotide sequence ID" value="NZ_FOPF01000005.1"/>
</dbReference>
<protein>
    <recommendedName>
        <fullName evidence="9">3-methylmercaptopropionyl-CoA dehydrogenase</fullName>
        <ecNumber evidence="8">1.3.99.41</ecNumber>
    </recommendedName>
</protein>
<organism evidence="15 16">
    <name type="scientific">Palleronia marisminoris</name>
    <dbReference type="NCBI Taxonomy" id="315423"/>
    <lineage>
        <taxon>Bacteria</taxon>
        <taxon>Pseudomonadati</taxon>
        <taxon>Pseudomonadota</taxon>
        <taxon>Alphaproteobacteria</taxon>
        <taxon>Rhodobacterales</taxon>
        <taxon>Roseobacteraceae</taxon>
        <taxon>Palleronia</taxon>
    </lineage>
</organism>
<evidence type="ECO:0000256" key="3">
    <source>
        <dbReference type="ARBA" id="ARBA00022630"/>
    </source>
</evidence>
<keyword evidence="3 10" id="KW-0285">Flavoprotein</keyword>
<dbReference type="InterPro" id="IPR046373">
    <property type="entry name" value="Acyl-CoA_Oxase/DH_mid-dom_sf"/>
</dbReference>
<evidence type="ECO:0000259" key="12">
    <source>
        <dbReference type="Pfam" id="PF02770"/>
    </source>
</evidence>
<evidence type="ECO:0000256" key="1">
    <source>
        <dbReference type="ARBA" id="ARBA00001974"/>
    </source>
</evidence>
<keyword evidence="4 10" id="KW-0274">FAD</keyword>
<accession>A0A1Y5SSU5</accession>
<dbReference type="OrthoDB" id="9807883at2"/>
<gene>
    <name evidence="15" type="primary">mmgC_1</name>
    <name evidence="15" type="ORF">PAM7066_02136</name>
</gene>
<dbReference type="InterPro" id="IPR013786">
    <property type="entry name" value="AcylCoA_DH/ox_N"/>
</dbReference>
<evidence type="ECO:0000313" key="15">
    <source>
        <dbReference type="EMBL" id="SLN47767.1"/>
    </source>
</evidence>
<evidence type="ECO:0000259" key="14">
    <source>
        <dbReference type="Pfam" id="PF12806"/>
    </source>
</evidence>
<name>A0A1Y5SSU5_9RHOB</name>
<dbReference type="Pfam" id="PF00441">
    <property type="entry name" value="Acyl-CoA_dh_1"/>
    <property type="match status" value="1"/>
</dbReference>
<sequence>MTTYTAPVDDMQFILHDVLQISTSGVPGLDELDPDFTKAVLEEAGKLASGVLHPLNKVGDEQGCKLENGVVRTPEGFKAAYDKVCEGGWIGLDCDPEYGGQGMPNLLNSCVGEIFVAANMAFNMYQGLSHGAYNAIHTHGTTEQKQTYLPKMVEGTWSGTMNLTEPQCGTDLGLIRTKAEPQDDGTYRISGQKIWISAGEHDMTDNIIHLVLAKIPGGPDGVKGISLFIVPKFMVNEDGSLGERNAVSCGGLESKMGIHGNATCVMNYDGATGFLIGEMHKGMRAMFTMMNEARLGVGVQGYSQGVVAYQNALAFAKDRVQGRDVTGAKNPEGVADPIIVHPDVRRNLMDQKAFTEGARAFALWGAQLLDRSHRSDDAEAEALVSLLTPVIKGFLTDKGFETTVLAQQTLGGSGFTTEWGLEQFVRDARITMIYEGTNGIQSLDLVGRKLGLNGGKTVMGFFELIKTFIKENEGDTALKEGFLDPLKAASKDLQGAATYFMQNGMKNPNEALAGSYDFMHLFGHVCLGYMWAQMAKAAHAAKANGTGNAAFYDTKIATGRYYMARQLPATGMHRARIESGAAPVMALDVDQF</sequence>
<evidence type="ECO:0000256" key="6">
    <source>
        <dbReference type="ARBA" id="ARBA00051388"/>
    </source>
</evidence>
<dbReference type="Gene3D" id="1.20.140.10">
    <property type="entry name" value="Butyryl-CoA Dehydrogenase, subunit A, domain 3"/>
    <property type="match status" value="1"/>
</dbReference>
<dbReference type="InterPro" id="IPR009100">
    <property type="entry name" value="AcylCoA_DH/oxidase_NM_dom_sf"/>
</dbReference>
<dbReference type="Gene3D" id="2.40.110.10">
    <property type="entry name" value="Butyryl-CoA Dehydrogenase, subunit A, domain 2"/>
    <property type="match status" value="1"/>
</dbReference>
<dbReference type="InterPro" id="IPR006091">
    <property type="entry name" value="Acyl-CoA_Oxase/DH_mid-dom"/>
</dbReference>
<evidence type="ECO:0000256" key="10">
    <source>
        <dbReference type="RuleBase" id="RU362125"/>
    </source>
</evidence>
<dbReference type="Pfam" id="PF02770">
    <property type="entry name" value="Acyl-CoA_dh_M"/>
    <property type="match status" value="1"/>
</dbReference>
<dbReference type="PANTHER" id="PTHR42803">
    <property type="entry name" value="ACYL-COA DEHYDROGENASE"/>
    <property type="match status" value="1"/>
</dbReference>
<feature type="domain" description="Acyl-CoA dehydrogenase/oxidase N-terminal" evidence="13">
    <location>
        <begin position="78"/>
        <end position="155"/>
    </location>
</feature>
<evidence type="ECO:0000256" key="2">
    <source>
        <dbReference type="ARBA" id="ARBA00009347"/>
    </source>
</evidence>
<evidence type="ECO:0000256" key="8">
    <source>
        <dbReference type="ARBA" id="ARBA00066694"/>
    </source>
</evidence>
<dbReference type="EC" id="1.3.99.41" evidence="8"/>
<comment type="function">
    <text evidence="7">Involved in the assimilation of dimethylsulphoniopropionate (DMSP), an important compound in the fixation of carbon in marine phytoplankton, by mediating the conversion of 3-(methylthio)propanoyl-CoA (MMPA-CoA) to 3-(methylthio)acryloyl-CoA (MTA-CoA).</text>
</comment>
<keyword evidence="16" id="KW-1185">Reference proteome</keyword>
<dbReference type="SUPFAM" id="SSF56645">
    <property type="entry name" value="Acyl-CoA dehydrogenase NM domain-like"/>
    <property type="match status" value="1"/>
</dbReference>
<reference evidence="15 16" key="1">
    <citation type="submission" date="2017-03" db="EMBL/GenBank/DDBJ databases">
        <authorList>
            <person name="Afonso C.L."/>
            <person name="Miller P.J."/>
            <person name="Scott M.A."/>
            <person name="Spackman E."/>
            <person name="Goraichik I."/>
            <person name="Dimitrov K.M."/>
            <person name="Suarez D.L."/>
            <person name="Swayne D.E."/>
        </authorList>
    </citation>
    <scope>NUCLEOTIDE SEQUENCE [LARGE SCALE GENOMIC DNA]</scope>
    <source>
        <strain evidence="15 16">CECT 7066</strain>
    </source>
</reference>
<comment type="catalytic activity">
    <reaction evidence="6">
        <text>3-(methylsulfanyl)propanoyl-CoA + oxidized [electron-transfer flavoprotein] + H(+) = 3-(methylsulfanyl)acryloyl-CoA + reduced [electron-transfer flavoprotein]</text>
        <dbReference type="Rhea" id="RHEA:52612"/>
        <dbReference type="Rhea" id="RHEA-COMP:10685"/>
        <dbReference type="Rhea" id="RHEA-COMP:10686"/>
        <dbReference type="ChEBI" id="CHEBI:15378"/>
        <dbReference type="ChEBI" id="CHEBI:57692"/>
        <dbReference type="ChEBI" id="CHEBI:58307"/>
        <dbReference type="ChEBI" id="CHEBI:82815"/>
        <dbReference type="ChEBI" id="CHEBI:84994"/>
        <dbReference type="EC" id="1.3.99.41"/>
    </reaction>
    <physiologicalReaction direction="left-to-right" evidence="6">
        <dbReference type="Rhea" id="RHEA:52613"/>
    </physiologicalReaction>
</comment>
<comment type="cofactor">
    <cofactor evidence="1 10">
        <name>FAD</name>
        <dbReference type="ChEBI" id="CHEBI:57692"/>
    </cofactor>
</comment>
<dbReference type="GO" id="GO:0050660">
    <property type="term" value="F:flavin adenine dinucleotide binding"/>
    <property type="evidence" value="ECO:0007669"/>
    <property type="project" value="InterPro"/>
</dbReference>
<dbReference type="SUPFAM" id="SSF47203">
    <property type="entry name" value="Acyl-CoA dehydrogenase C-terminal domain-like"/>
    <property type="match status" value="1"/>
</dbReference>
<proteinExistence type="inferred from homology"/>
<evidence type="ECO:0000256" key="4">
    <source>
        <dbReference type="ARBA" id="ARBA00022827"/>
    </source>
</evidence>
<keyword evidence="5 10" id="KW-0560">Oxidoreductase</keyword>
<dbReference type="EMBL" id="FWFV01000005">
    <property type="protein sequence ID" value="SLN47767.1"/>
    <property type="molecule type" value="Genomic_DNA"/>
</dbReference>
<dbReference type="InterPro" id="IPR009075">
    <property type="entry name" value="AcylCo_DH/oxidase_C"/>
</dbReference>
<dbReference type="Pfam" id="PF12806">
    <property type="entry name" value="Acyl-CoA_dh_C"/>
    <property type="match status" value="1"/>
</dbReference>
<dbReference type="Pfam" id="PF02771">
    <property type="entry name" value="Acyl-CoA_dh_N"/>
    <property type="match status" value="1"/>
</dbReference>
<dbReference type="AlphaFoldDB" id="A0A1Y5SSU5"/>
<feature type="domain" description="Acyl-CoA oxidase/dehydrogenase middle" evidence="12">
    <location>
        <begin position="161"/>
        <end position="269"/>
    </location>
</feature>
<dbReference type="Gene3D" id="1.10.540.10">
    <property type="entry name" value="Acyl-CoA dehydrogenase/oxidase, N-terminal domain"/>
    <property type="match status" value="1"/>
</dbReference>
<dbReference type="GO" id="GO:0016627">
    <property type="term" value="F:oxidoreductase activity, acting on the CH-CH group of donors"/>
    <property type="evidence" value="ECO:0007669"/>
    <property type="project" value="InterPro"/>
</dbReference>
<evidence type="ECO:0000256" key="5">
    <source>
        <dbReference type="ARBA" id="ARBA00023002"/>
    </source>
</evidence>
<evidence type="ECO:0000259" key="11">
    <source>
        <dbReference type="Pfam" id="PF00441"/>
    </source>
</evidence>
<evidence type="ECO:0000313" key="16">
    <source>
        <dbReference type="Proteomes" id="UP000193870"/>
    </source>
</evidence>
<feature type="domain" description="Acetyl-CoA dehydrogenase-like C-terminal" evidence="14">
    <location>
        <begin position="461"/>
        <end position="588"/>
    </location>
</feature>
<dbReference type="InterPro" id="IPR037069">
    <property type="entry name" value="AcylCoA_DH/ox_N_sf"/>
</dbReference>
<evidence type="ECO:0000256" key="7">
    <source>
        <dbReference type="ARBA" id="ARBA00058683"/>
    </source>
</evidence>
<comment type="similarity">
    <text evidence="2 10">Belongs to the acyl-CoA dehydrogenase family.</text>
</comment>